<evidence type="ECO:0000256" key="1">
    <source>
        <dbReference type="ARBA" id="ARBA00001539"/>
    </source>
</evidence>
<dbReference type="InterPro" id="IPR036291">
    <property type="entry name" value="NAD(P)-bd_dom_sf"/>
</dbReference>
<dbReference type="RefSeq" id="WP_063236253.1">
    <property type="nucleotide sequence ID" value="NZ_BCVO01000042.1"/>
</dbReference>
<evidence type="ECO:0000256" key="3">
    <source>
        <dbReference type="ARBA" id="ARBA00008178"/>
    </source>
</evidence>
<keyword evidence="6" id="KW-0520">NAD</keyword>
<comment type="similarity">
    <text evidence="3 8">Belongs to the NAD(P)-dependent epimerase/dehydratase family. dTDP-glucose dehydratase subfamily.</text>
</comment>
<evidence type="ECO:0000313" key="11">
    <source>
        <dbReference type="Proteomes" id="UP000214618"/>
    </source>
</evidence>
<evidence type="ECO:0000256" key="8">
    <source>
        <dbReference type="RuleBase" id="RU004473"/>
    </source>
</evidence>
<evidence type="ECO:0000256" key="4">
    <source>
        <dbReference type="ARBA" id="ARBA00011990"/>
    </source>
</evidence>
<accession>A0A223ENE2</accession>
<protein>
    <recommendedName>
        <fullName evidence="5 8">dTDP-glucose 4,6-dehydratase</fullName>
        <ecNumber evidence="4 8">4.2.1.46</ecNumber>
    </recommendedName>
</protein>
<evidence type="ECO:0000313" key="10">
    <source>
        <dbReference type="EMBL" id="ASS96779.1"/>
    </source>
</evidence>
<evidence type="ECO:0000256" key="7">
    <source>
        <dbReference type="ARBA" id="ARBA00023239"/>
    </source>
</evidence>
<comment type="catalytic activity">
    <reaction evidence="1 8">
        <text>dTDP-alpha-D-glucose = dTDP-4-dehydro-6-deoxy-alpha-D-glucose + H2O</text>
        <dbReference type="Rhea" id="RHEA:17221"/>
        <dbReference type="ChEBI" id="CHEBI:15377"/>
        <dbReference type="ChEBI" id="CHEBI:57477"/>
        <dbReference type="ChEBI" id="CHEBI:57649"/>
        <dbReference type="EC" id="4.2.1.46"/>
    </reaction>
</comment>
<dbReference type="GO" id="GO:0008460">
    <property type="term" value="F:dTDP-glucose 4,6-dehydratase activity"/>
    <property type="evidence" value="ECO:0007669"/>
    <property type="project" value="UniProtKB-EC"/>
</dbReference>
<dbReference type="PANTHER" id="PTHR43000">
    <property type="entry name" value="DTDP-D-GLUCOSE 4,6-DEHYDRATASE-RELATED"/>
    <property type="match status" value="1"/>
</dbReference>
<dbReference type="InterPro" id="IPR005888">
    <property type="entry name" value="dTDP_Gluc_deHydtase"/>
</dbReference>
<organism evidence="10 11">
    <name type="scientific">Peribacillus simplex NBRC 15720 = DSM 1321</name>
    <dbReference type="NCBI Taxonomy" id="1349754"/>
    <lineage>
        <taxon>Bacteria</taxon>
        <taxon>Bacillati</taxon>
        <taxon>Bacillota</taxon>
        <taxon>Bacilli</taxon>
        <taxon>Bacillales</taxon>
        <taxon>Bacillaceae</taxon>
        <taxon>Peribacillus</taxon>
    </lineage>
</organism>
<gene>
    <name evidence="10" type="ORF">BS1321_24455</name>
</gene>
<evidence type="ECO:0000256" key="2">
    <source>
        <dbReference type="ARBA" id="ARBA00001911"/>
    </source>
</evidence>
<keyword evidence="7 8" id="KW-0456">Lyase</keyword>
<dbReference type="OrthoDB" id="9811743at2"/>
<dbReference type="CDD" id="cd05246">
    <property type="entry name" value="dTDP_GD_SDR_e"/>
    <property type="match status" value="1"/>
</dbReference>
<dbReference type="Gene3D" id="3.40.50.720">
    <property type="entry name" value="NAD(P)-binding Rossmann-like Domain"/>
    <property type="match status" value="1"/>
</dbReference>
<evidence type="ECO:0000256" key="6">
    <source>
        <dbReference type="ARBA" id="ARBA00023027"/>
    </source>
</evidence>
<proteinExistence type="inferred from homology"/>
<dbReference type="Pfam" id="PF16363">
    <property type="entry name" value="GDP_Man_Dehyd"/>
    <property type="match status" value="1"/>
</dbReference>
<dbReference type="AlphaFoldDB" id="A0A223ENE2"/>
<dbReference type="SUPFAM" id="SSF51735">
    <property type="entry name" value="NAD(P)-binding Rossmann-fold domains"/>
    <property type="match status" value="1"/>
</dbReference>
<dbReference type="InterPro" id="IPR016040">
    <property type="entry name" value="NAD(P)-bd_dom"/>
</dbReference>
<dbReference type="Gene3D" id="3.90.25.10">
    <property type="entry name" value="UDP-galactose 4-epimerase, domain 1"/>
    <property type="match status" value="1"/>
</dbReference>
<sequence length="319" mass="36378">MKRHLLITGGAGFIGSNFISYLLENSNYYITNVDSLTYAGNLENIQSFVKSNRCRSIQADIGEKTELSKVFDQDYFAIINFAAESHVDRSIEDAFPFIHTNIIGTYNLLQAVITGKANKMIQISTDEVYGSLEPNDSPFTETTSLAPNNPYSASKASADLLVRSYFQTYQLPLTVTRCSNNYGPMQHTEKFIPKVITRALNNIEIPLYGDGLNIRDWIYVEDHCRAIHAVLEKGLAGEVYNIGGSEEKTNREIIDYILEKLRKDEKLIKHVADRKGHDRRYSMDSSKISRELGWRPTISFHEGIQRTIQWYRQNEQKNG</sequence>
<dbReference type="EC" id="4.2.1.46" evidence="4 8"/>
<dbReference type="NCBIfam" id="TIGR01181">
    <property type="entry name" value="dTDP_gluc_dehyt"/>
    <property type="match status" value="1"/>
</dbReference>
<dbReference type="GeneID" id="56475946"/>
<dbReference type="GO" id="GO:0009225">
    <property type="term" value="P:nucleotide-sugar metabolic process"/>
    <property type="evidence" value="ECO:0007669"/>
    <property type="project" value="InterPro"/>
</dbReference>
<evidence type="ECO:0000259" key="9">
    <source>
        <dbReference type="Pfam" id="PF16363"/>
    </source>
</evidence>
<dbReference type="Proteomes" id="UP000214618">
    <property type="component" value="Chromosome"/>
</dbReference>
<name>A0A223ENE2_9BACI</name>
<comment type="cofactor">
    <cofactor evidence="2 8">
        <name>NAD(+)</name>
        <dbReference type="ChEBI" id="CHEBI:57540"/>
    </cofactor>
</comment>
<dbReference type="EMBL" id="CP017704">
    <property type="protein sequence ID" value="ASS96779.1"/>
    <property type="molecule type" value="Genomic_DNA"/>
</dbReference>
<evidence type="ECO:0000256" key="5">
    <source>
        <dbReference type="ARBA" id="ARBA00016977"/>
    </source>
</evidence>
<feature type="domain" description="NAD(P)-binding" evidence="9">
    <location>
        <begin position="6"/>
        <end position="307"/>
    </location>
</feature>
<reference evidence="10 11" key="1">
    <citation type="submission" date="2016-10" db="EMBL/GenBank/DDBJ databases">
        <title>The whole genome sequencing and assembly of Bacillus simplex DSM 1321 strain.</title>
        <authorList>
            <person name="Park M.-K."/>
            <person name="Lee Y.-J."/>
            <person name="Yi H."/>
            <person name="Bahn Y.-S."/>
            <person name="Kim J.F."/>
            <person name="Lee D.-W."/>
        </authorList>
    </citation>
    <scope>NUCLEOTIDE SEQUENCE [LARGE SCALE GENOMIC DNA]</scope>
    <source>
        <strain evidence="10 11">DSM 1321</strain>
    </source>
</reference>